<feature type="compositionally biased region" description="Polar residues" evidence="1">
    <location>
        <begin position="232"/>
        <end position="245"/>
    </location>
</feature>
<evidence type="ECO:0008006" key="4">
    <source>
        <dbReference type="Google" id="ProtNLM"/>
    </source>
</evidence>
<protein>
    <recommendedName>
        <fullName evidence="4">Homeobox domain-containing protein</fullName>
    </recommendedName>
</protein>
<keyword evidence="3" id="KW-1185">Reference proteome</keyword>
<feature type="compositionally biased region" description="Polar residues" evidence="1">
    <location>
        <begin position="1"/>
        <end position="25"/>
    </location>
</feature>
<feature type="compositionally biased region" description="Low complexity" evidence="1">
    <location>
        <begin position="246"/>
        <end position="258"/>
    </location>
</feature>
<comment type="caution">
    <text evidence="2">The sequence shown here is derived from an EMBL/GenBank/DDBJ whole genome shotgun (WGS) entry which is preliminary data.</text>
</comment>
<evidence type="ECO:0000313" key="3">
    <source>
        <dbReference type="Proteomes" id="UP000521872"/>
    </source>
</evidence>
<organism evidence="2 3">
    <name type="scientific">Agrocybe pediades</name>
    <dbReference type="NCBI Taxonomy" id="84607"/>
    <lineage>
        <taxon>Eukaryota</taxon>
        <taxon>Fungi</taxon>
        <taxon>Dikarya</taxon>
        <taxon>Basidiomycota</taxon>
        <taxon>Agaricomycotina</taxon>
        <taxon>Agaricomycetes</taxon>
        <taxon>Agaricomycetidae</taxon>
        <taxon>Agaricales</taxon>
        <taxon>Agaricineae</taxon>
        <taxon>Strophariaceae</taxon>
        <taxon>Agrocybe</taxon>
    </lineage>
</organism>
<evidence type="ECO:0000256" key="1">
    <source>
        <dbReference type="SAM" id="MobiDB-lite"/>
    </source>
</evidence>
<dbReference type="InterPro" id="IPR009057">
    <property type="entry name" value="Homeodomain-like_sf"/>
</dbReference>
<name>A0A8H4R0V4_9AGAR</name>
<gene>
    <name evidence="2" type="ORF">D9613_000993</name>
</gene>
<dbReference type="AlphaFoldDB" id="A0A8H4R0V4"/>
<feature type="compositionally biased region" description="Polar residues" evidence="1">
    <location>
        <begin position="281"/>
        <end position="324"/>
    </location>
</feature>
<reference evidence="2 3" key="1">
    <citation type="submission" date="2019-12" db="EMBL/GenBank/DDBJ databases">
        <authorList>
            <person name="Floudas D."/>
            <person name="Bentzer J."/>
            <person name="Ahren D."/>
            <person name="Johansson T."/>
            <person name="Persson P."/>
            <person name="Tunlid A."/>
        </authorList>
    </citation>
    <scope>NUCLEOTIDE SEQUENCE [LARGE SCALE GENOMIC DNA]</scope>
    <source>
        <strain evidence="2 3">CBS 102.39</strain>
    </source>
</reference>
<feature type="region of interest" description="Disordered" evidence="1">
    <location>
        <begin position="1"/>
        <end position="33"/>
    </location>
</feature>
<evidence type="ECO:0000313" key="2">
    <source>
        <dbReference type="EMBL" id="KAF4621122.1"/>
    </source>
</evidence>
<feature type="compositionally biased region" description="Polar residues" evidence="1">
    <location>
        <begin position="259"/>
        <end position="269"/>
    </location>
</feature>
<sequence length="388" mass="42430">MSQFTVLNEESSIQQPETSISSSKPGQRAPTTRHRLTEVATQYLEECFIKHQGQMPDIRTREALAIEIQKIPGNGHVKQIHVYNYFTRRSTKQQSQSQTMPACDRRYPSMTREAISTLEVLTRGQLNPDPELVKTWASLLKGCTVQDIYAWLHYKRIDDAEKAHTQRSASAGASTSTPEPYTYAPPTPISPTPQFLNGTGVATPPWLNNPSSSANVEAKPDPRSPVLPPLPTNINTLKQNLTVHTSQQSYQAQQQQQQHRGSSLPPSTAQKERNYVPSHGGSLSLSSAPHASYATQSQSTYTGQNKATTPQTASTPVTSQSKVPSQGLRPPPSPRRAAILKAAAETLLVPPPKPTGNPPRTLDEFQAAMAPYRVKMADIMKALGNPGA</sequence>
<dbReference type="EMBL" id="JAACJL010000015">
    <property type="protein sequence ID" value="KAF4621122.1"/>
    <property type="molecule type" value="Genomic_DNA"/>
</dbReference>
<accession>A0A8H4R0V4</accession>
<proteinExistence type="predicted"/>
<dbReference type="Proteomes" id="UP000521872">
    <property type="component" value="Unassembled WGS sequence"/>
</dbReference>
<dbReference type="SUPFAM" id="SSF46689">
    <property type="entry name" value="Homeodomain-like"/>
    <property type="match status" value="1"/>
</dbReference>
<feature type="region of interest" description="Disordered" evidence="1">
    <location>
        <begin position="165"/>
        <end position="334"/>
    </location>
</feature>
<feature type="compositionally biased region" description="Polar residues" evidence="1">
    <location>
        <begin position="206"/>
        <end position="215"/>
    </location>
</feature>